<evidence type="ECO:0000313" key="2">
    <source>
        <dbReference type="EMBL" id="OUM86144.1"/>
    </source>
</evidence>
<feature type="domain" description="CRISPR system ring nuclease SSO1393-like" evidence="1">
    <location>
        <begin position="69"/>
        <end position="198"/>
    </location>
</feature>
<organism evidence="2 3">
    <name type="scientific">Bacillus thermozeamaize</name>
    <dbReference type="NCBI Taxonomy" id="230954"/>
    <lineage>
        <taxon>Bacteria</taxon>
        <taxon>Bacillati</taxon>
        <taxon>Bacillota</taxon>
        <taxon>Bacilli</taxon>
        <taxon>Bacillales</taxon>
        <taxon>Bacillaceae</taxon>
        <taxon>Bacillus</taxon>
    </lineage>
</organism>
<accession>A0A1Y3PG77</accession>
<proteinExistence type="predicted"/>
<dbReference type="NCBIfam" id="TIGR02619">
    <property type="entry name" value="putative CRISPR-associated protein, APE2256 family"/>
    <property type="match status" value="1"/>
</dbReference>
<dbReference type="AlphaFoldDB" id="A0A1Y3PG77"/>
<name>A0A1Y3PG77_9BACI</name>
<gene>
    <name evidence="2" type="ORF">BAA01_01180</name>
</gene>
<protein>
    <recommendedName>
        <fullName evidence="1">CRISPR system ring nuclease SSO1393-like domain-containing protein</fullName>
    </recommendedName>
</protein>
<dbReference type="Proteomes" id="UP000196475">
    <property type="component" value="Unassembled WGS sequence"/>
</dbReference>
<reference evidence="3" key="1">
    <citation type="submission" date="2016-06" db="EMBL/GenBank/DDBJ databases">
        <authorList>
            <person name="Nascimento L."/>
            <person name="Pereira R.V."/>
            <person name="Martins L.F."/>
            <person name="Quaggio R.B."/>
            <person name="Silva A.M."/>
            <person name="Setubal J.C."/>
        </authorList>
    </citation>
    <scope>NUCLEOTIDE SEQUENCE [LARGE SCALE GENOMIC DNA]</scope>
</reference>
<dbReference type="Gene3D" id="3.40.50.10770">
    <property type="entry name" value="Hypothetical protein VC1899 like domain (Restriction endonuclease-like)"/>
    <property type="match status" value="1"/>
</dbReference>
<evidence type="ECO:0000259" key="1">
    <source>
        <dbReference type="Pfam" id="PF09651"/>
    </source>
</evidence>
<dbReference type="EMBL" id="LZRT01000094">
    <property type="protein sequence ID" value="OUM86144.1"/>
    <property type="molecule type" value="Genomic_DNA"/>
</dbReference>
<evidence type="ECO:0000313" key="3">
    <source>
        <dbReference type="Proteomes" id="UP000196475"/>
    </source>
</evidence>
<dbReference type="Pfam" id="PF09651">
    <property type="entry name" value="Cas_APE2256"/>
    <property type="match status" value="1"/>
</dbReference>
<dbReference type="InterPro" id="IPR013442">
    <property type="entry name" value="SSO1393-like"/>
</dbReference>
<sequence>MYHAIVMTSGVSLFGETNYFGKWTRQGDFFQFDGPNLSLKQGVEEEKALQTWLDHAQPLLPKREWQPEKVSAEYSMLHALKRMGKLSGSPSVTLFYTETLDGKAAARLLKRVIEQDFSADVDLRPVQMDITDRAKLNRLLGDYMFDLSRVLRAGDPSFTCFAPIGGYKVMSWFGYLVGSFYGYPTAYLHEGSQQMLHIIPPVPIDIDPEFFRKHSSFIRRLMNEGFLDMEMLTWEERLLVESHASLFTTEDGVVYLNPFGTFLFSRDQYVSELRTKVFVSEAVQRIMEAYPSQQRFIFQQIRVLLEYVKGSQVQKRGELFHERDFEAFKGKTFPYHLYKGASNGGLFRATWRYDDKEDRLYINYLWLAKPYEQEVLRGKGLIQDEGAFADVTKQFYEQL</sequence>
<comment type="caution">
    <text evidence="2">The sequence shown here is derived from an EMBL/GenBank/DDBJ whole genome shotgun (WGS) entry which is preliminary data.</text>
</comment>